<sequence length="182" mass="21326">MKDIQDESTWPVWANEKIEIVDSDPNWVLKGAQEKARLLALLSSFGINEIQHYGSTSIPNLPAKPIIDLMTKVDTFKQIEELASILESDGWNYVPPHLDGRTWQRFFVKVVNNKRVAHLHILIEGDERWDKHILFRDLLRNNQQFIEDYAILKRSLAKKYNNDREAYTKAKNEFITYVLDTN</sequence>
<dbReference type="STRING" id="333138.LQ50_16445"/>
<gene>
    <name evidence="1" type="ORF">LQ50_16445</name>
</gene>
<dbReference type="eggNOG" id="COG2320">
    <property type="taxonomic scope" value="Bacteria"/>
</dbReference>
<dbReference type="InterPro" id="IPR007344">
    <property type="entry name" value="GrpB/CoaE"/>
</dbReference>
<dbReference type="InterPro" id="IPR043519">
    <property type="entry name" value="NT_sf"/>
</dbReference>
<dbReference type="AlphaFoldDB" id="A0A0B0IEK0"/>
<evidence type="ECO:0000313" key="2">
    <source>
        <dbReference type="Proteomes" id="UP000030832"/>
    </source>
</evidence>
<dbReference type="PANTHER" id="PTHR34822:SF1">
    <property type="entry name" value="GRPB FAMILY PROTEIN"/>
    <property type="match status" value="1"/>
</dbReference>
<dbReference type="EMBL" id="JRJU01000021">
    <property type="protein sequence ID" value="KHF39287.1"/>
    <property type="molecule type" value="Genomic_DNA"/>
</dbReference>
<name>A0A0B0IEK0_9BACI</name>
<dbReference type="OrthoDB" id="9799092at2"/>
<proteinExistence type="predicted"/>
<protein>
    <recommendedName>
        <fullName evidence="3">GrpB family protein</fullName>
    </recommendedName>
</protein>
<keyword evidence="2" id="KW-1185">Reference proteome</keyword>
<reference evidence="1 2" key="1">
    <citation type="submission" date="2014-09" db="EMBL/GenBank/DDBJ databases">
        <title>Genome sequencing and annotation of Bacillus Okhensis strain Kh10-101T.</title>
        <authorList>
            <person name="Prakash J.S."/>
        </authorList>
    </citation>
    <scope>NUCLEOTIDE SEQUENCE [LARGE SCALE GENOMIC DNA]</scope>
    <source>
        <strain evidence="2">Kh10-101T</strain>
    </source>
</reference>
<dbReference type="PANTHER" id="PTHR34822">
    <property type="entry name" value="GRPB DOMAIN PROTEIN (AFU_ORTHOLOGUE AFUA_1G01530)"/>
    <property type="match status" value="1"/>
</dbReference>
<dbReference type="Pfam" id="PF04229">
    <property type="entry name" value="GrpB"/>
    <property type="match status" value="1"/>
</dbReference>
<dbReference type="Gene3D" id="3.30.460.10">
    <property type="entry name" value="Beta Polymerase, domain 2"/>
    <property type="match status" value="1"/>
</dbReference>
<dbReference type="RefSeq" id="WP_034630961.1">
    <property type="nucleotide sequence ID" value="NZ_JRJU01000021.1"/>
</dbReference>
<organism evidence="1 2">
    <name type="scientific">Halalkalibacter okhensis</name>
    <dbReference type="NCBI Taxonomy" id="333138"/>
    <lineage>
        <taxon>Bacteria</taxon>
        <taxon>Bacillati</taxon>
        <taxon>Bacillota</taxon>
        <taxon>Bacilli</taxon>
        <taxon>Bacillales</taxon>
        <taxon>Bacillaceae</taxon>
        <taxon>Halalkalibacter</taxon>
    </lineage>
</organism>
<evidence type="ECO:0008006" key="3">
    <source>
        <dbReference type="Google" id="ProtNLM"/>
    </source>
</evidence>
<comment type="caution">
    <text evidence="1">The sequence shown here is derived from an EMBL/GenBank/DDBJ whole genome shotgun (WGS) entry which is preliminary data.</text>
</comment>
<dbReference type="SUPFAM" id="SSF81301">
    <property type="entry name" value="Nucleotidyltransferase"/>
    <property type="match status" value="1"/>
</dbReference>
<accession>A0A0B0IEK0</accession>
<dbReference type="Proteomes" id="UP000030832">
    <property type="component" value="Unassembled WGS sequence"/>
</dbReference>
<evidence type="ECO:0000313" key="1">
    <source>
        <dbReference type="EMBL" id="KHF39287.1"/>
    </source>
</evidence>